<evidence type="ECO:0000313" key="2">
    <source>
        <dbReference type="Proteomes" id="UP000266649"/>
    </source>
</evidence>
<dbReference type="Proteomes" id="UP000266649">
    <property type="component" value="Unassembled WGS sequence"/>
</dbReference>
<organism evidence="1 2">
    <name type="scientific">Gemmobacter lutimaris</name>
    <dbReference type="NCBI Taxonomy" id="2306023"/>
    <lineage>
        <taxon>Bacteria</taxon>
        <taxon>Pseudomonadati</taxon>
        <taxon>Pseudomonadota</taxon>
        <taxon>Alphaproteobacteria</taxon>
        <taxon>Rhodobacterales</taxon>
        <taxon>Paracoccaceae</taxon>
        <taxon>Gemmobacter</taxon>
    </lineage>
</organism>
<dbReference type="RefSeq" id="WP_147373474.1">
    <property type="nucleotide sequence ID" value="NZ_QXXQ01000005.1"/>
</dbReference>
<comment type="caution">
    <text evidence="1">The sequence shown here is derived from an EMBL/GenBank/DDBJ whole genome shotgun (WGS) entry which is preliminary data.</text>
</comment>
<protein>
    <submittedName>
        <fullName evidence="1">Uncharacterized protein</fullName>
    </submittedName>
</protein>
<proteinExistence type="predicted"/>
<sequence>MPKFVMDGRDEAARRESQFVFGFIEAMFFTETEPGTCIAEWHDAEAVAMRESGQWAALPGDAGYTDLHPDTLARIRADCEAWQNAHVDLLALAYDRPGYDEAQAGRDYWFTRNGHGVGFWDRKELRADDLGEKLSQACRYSELNPFFGNHVSHGDAPFVHLDI</sequence>
<evidence type="ECO:0000313" key="1">
    <source>
        <dbReference type="EMBL" id="RID91853.1"/>
    </source>
</evidence>
<name>A0A398BX26_9RHOB</name>
<dbReference type="AlphaFoldDB" id="A0A398BX26"/>
<dbReference type="OrthoDB" id="5198117at2"/>
<accession>A0A398BX26</accession>
<keyword evidence="2" id="KW-1185">Reference proteome</keyword>
<gene>
    <name evidence="1" type="ORF">D2N39_11490</name>
</gene>
<reference evidence="1 2" key="1">
    <citation type="submission" date="2018-09" db="EMBL/GenBank/DDBJ databases">
        <title>Gemmobacter lutimaris sp. nov., a marine bacterium isolated from tidal flat.</title>
        <authorList>
            <person name="Lee D.W."/>
            <person name="Yoo Y."/>
            <person name="Kim J.-J."/>
            <person name="Kim B.S."/>
        </authorList>
    </citation>
    <scope>NUCLEOTIDE SEQUENCE [LARGE SCALE GENOMIC DNA]</scope>
    <source>
        <strain evidence="1 2">YJ-T1-11</strain>
    </source>
</reference>
<dbReference type="EMBL" id="QXXQ01000005">
    <property type="protein sequence ID" value="RID91853.1"/>
    <property type="molecule type" value="Genomic_DNA"/>
</dbReference>